<gene>
    <name evidence="2" type="ORF">FC770_09220</name>
</gene>
<sequence>MHPVTGAITKVVVTLVGVLVILAGVVMMVAPGPGILGLILGLAILSTEWRWADRWLDAARDAAKRAADKAREMDPAVRRRRIAVGVLSVVAVALVLSALITAFGWPDLAVSGWDWLQGFSGVVPELPGMSR</sequence>
<dbReference type="InterPro" id="IPR019099">
    <property type="entry name" value="Uncharacterised_PGPGW_TM"/>
</dbReference>
<evidence type="ECO:0000313" key="3">
    <source>
        <dbReference type="Proteomes" id="UP000307808"/>
    </source>
</evidence>
<organism evidence="2 3">
    <name type="scientific">Nocardioides jishulii</name>
    <dbReference type="NCBI Taxonomy" id="2575440"/>
    <lineage>
        <taxon>Bacteria</taxon>
        <taxon>Bacillati</taxon>
        <taxon>Actinomycetota</taxon>
        <taxon>Actinomycetes</taxon>
        <taxon>Propionibacteriales</taxon>
        <taxon>Nocardioidaceae</taxon>
        <taxon>Nocardioides</taxon>
    </lineage>
</organism>
<proteinExistence type="predicted"/>
<feature type="transmembrane region" description="Helical" evidence="1">
    <location>
        <begin position="82"/>
        <end position="105"/>
    </location>
</feature>
<name>A0A4U2YNF5_9ACTN</name>
<dbReference type="EMBL" id="SZPY01000002">
    <property type="protein sequence ID" value="TKI62799.1"/>
    <property type="molecule type" value="Genomic_DNA"/>
</dbReference>
<evidence type="ECO:0008006" key="4">
    <source>
        <dbReference type="Google" id="ProtNLM"/>
    </source>
</evidence>
<evidence type="ECO:0000256" key="1">
    <source>
        <dbReference type="SAM" id="Phobius"/>
    </source>
</evidence>
<keyword evidence="1" id="KW-0472">Membrane</keyword>
<dbReference type="Pfam" id="PF09656">
    <property type="entry name" value="PGPGW"/>
    <property type="match status" value="1"/>
</dbReference>
<reference evidence="2 3" key="1">
    <citation type="submission" date="2019-04" db="EMBL/GenBank/DDBJ databases">
        <authorList>
            <person name="Dong K."/>
        </authorList>
    </citation>
    <scope>NUCLEOTIDE SEQUENCE [LARGE SCALE GENOMIC DNA]</scope>
    <source>
        <strain evidence="3">dk3543</strain>
    </source>
</reference>
<keyword evidence="1" id="KW-1133">Transmembrane helix</keyword>
<accession>A0A4U2YNF5</accession>
<protein>
    <recommendedName>
        <fullName evidence="4">TIGR02611 family protein</fullName>
    </recommendedName>
</protein>
<dbReference type="AlphaFoldDB" id="A0A4U2YNF5"/>
<comment type="caution">
    <text evidence="2">The sequence shown here is derived from an EMBL/GenBank/DDBJ whole genome shotgun (WGS) entry which is preliminary data.</text>
</comment>
<keyword evidence="1" id="KW-0812">Transmembrane</keyword>
<dbReference type="OrthoDB" id="3789682at2"/>
<dbReference type="Proteomes" id="UP000307808">
    <property type="component" value="Unassembled WGS sequence"/>
</dbReference>
<keyword evidence="3" id="KW-1185">Reference proteome</keyword>
<evidence type="ECO:0000313" key="2">
    <source>
        <dbReference type="EMBL" id="TKI62799.1"/>
    </source>
</evidence>
<feature type="transmembrane region" description="Helical" evidence="1">
    <location>
        <begin position="12"/>
        <end position="45"/>
    </location>
</feature>